<dbReference type="Proteomes" id="UP000192872">
    <property type="component" value="Unassembled WGS sequence"/>
</dbReference>
<dbReference type="InterPro" id="IPR038301">
    <property type="entry name" value="AraC-like_sf"/>
</dbReference>
<reference evidence="1 2" key="1">
    <citation type="journal article" date="2017" name="Water Res.">
        <title>Comammox in drinking water systems.</title>
        <authorList>
            <person name="Wang Y."/>
            <person name="Ma L."/>
            <person name="Mao Y."/>
            <person name="Jiang X."/>
            <person name="Xia Y."/>
            <person name="Yu K."/>
            <person name="Li B."/>
            <person name="Zhang T."/>
        </authorList>
    </citation>
    <scope>NUCLEOTIDE SEQUENCE [LARGE SCALE GENOMIC DNA]</scope>
    <source>
        <strain evidence="1">SG_bin8</strain>
    </source>
</reference>
<comment type="caution">
    <text evidence="1">The sequence shown here is derived from an EMBL/GenBank/DDBJ whole genome shotgun (WGS) entry which is preliminary data.</text>
</comment>
<accession>A0A1W9I4R9</accession>
<dbReference type="EMBL" id="LWDL01000003">
    <property type="protein sequence ID" value="OQW54471.1"/>
    <property type="molecule type" value="Genomic_DNA"/>
</dbReference>
<sequence>MAELDIDAVDWERVEAVAFGDKLLGSEAFSALFREGMKLIEETANYLDGPGRDHSRTLDRAGALTYATESMRLTTRLMQLASWLLLQRAVNEGELSKDQAKIDSSKVSIGSLGKPEISEAAQSLPEPLHTLITRSLRLQERVAHLDRLLYDSKALPPADNAVGNNLARLAAAFAGKAG</sequence>
<proteinExistence type="predicted"/>
<dbReference type="InterPro" id="IPR010848">
    <property type="entry name" value="DUF1465"/>
</dbReference>
<protein>
    <submittedName>
        <fullName evidence="1">Regulator of CtrA degradation</fullName>
    </submittedName>
</protein>
<dbReference type="RefSeq" id="WP_376802588.1">
    <property type="nucleotide sequence ID" value="NZ_DBNB01000030.1"/>
</dbReference>
<gene>
    <name evidence="1" type="ORF">A4S15_04475</name>
</gene>
<dbReference type="AlphaFoldDB" id="A0A1W9I4R9"/>
<name>A0A1W9I4R9_9HYPH</name>
<dbReference type="Gene3D" id="1.10.8.930">
    <property type="entry name" value="Protein of unknown function DUF1465"/>
    <property type="match status" value="1"/>
</dbReference>
<evidence type="ECO:0000313" key="1">
    <source>
        <dbReference type="EMBL" id="OQW54471.1"/>
    </source>
</evidence>
<dbReference type="STRING" id="1827387.A4S15_04475"/>
<dbReference type="Pfam" id="PF07323">
    <property type="entry name" value="DUF1465"/>
    <property type="match status" value="1"/>
</dbReference>
<organism evidence="1 2">
    <name type="scientific">Candidatus Raskinella chloraquaticus</name>
    <dbReference type="NCBI Taxonomy" id="1951219"/>
    <lineage>
        <taxon>Bacteria</taxon>
        <taxon>Pseudomonadati</taxon>
        <taxon>Pseudomonadota</taxon>
        <taxon>Alphaproteobacteria</taxon>
        <taxon>Hyphomicrobiales</taxon>
        <taxon>Phreatobacteraceae</taxon>
        <taxon>Candidatus Raskinella</taxon>
    </lineage>
</organism>
<evidence type="ECO:0000313" key="2">
    <source>
        <dbReference type="Proteomes" id="UP000192872"/>
    </source>
</evidence>